<reference evidence="2" key="1">
    <citation type="submission" date="2015-07" db="EMBL/GenBank/DDBJ databases">
        <title>Lactobacillus ginsenosidimutans/EMML 3141/ whole genome sequencing.</title>
        <authorList>
            <person name="Kim M.K."/>
            <person name="Im W.-T."/>
            <person name="Srinivasan S."/>
            <person name="Lee J.-J."/>
        </authorList>
    </citation>
    <scope>NUCLEOTIDE SEQUENCE [LARGE SCALE GENOMIC DNA]</scope>
    <source>
        <strain evidence="2">EMML 3041</strain>
    </source>
</reference>
<dbReference type="RefSeq" id="WP_048705647.1">
    <property type="nucleotide sequence ID" value="NZ_CP012034.1"/>
</dbReference>
<dbReference type="KEGG" id="lgn:ABM34_10705"/>
<name>A0A0H4QJ57_9LACO</name>
<dbReference type="AlphaFoldDB" id="A0A0H4QJ57"/>
<sequence length="60" mass="7170">MFKEVGKNSRLAERKATKEIHDNKIFWKFAENKYLEDTKRIHTMKKSSNKNIAERDSNTI</sequence>
<dbReference type="STRING" id="1007676.ABM34_10705"/>
<proteinExistence type="predicted"/>
<keyword evidence="2" id="KW-1185">Reference proteome</keyword>
<dbReference type="PATRIC" id="fig|1007676.4.peg.2168"/>
<accession>A0A0H4QJ57</accession>
<organism evidence="1 2">
    <name type="scientific">Companilactobacillus ginsenosidimutans</name>
    <dbReference type="NCBI Taxonomy" id="1007676"/>
    <lineage>
        <taxon>Bacteria</taxon>
        <taxon>Bacillati</taxon>
        <taxon>Bacillota</taxon>
        <taxon>Bacilli</taxon>
        <taxon>Lactobacillales</taxon>
        <taxon>Lactobacillaceae</taxon>
        <taxon>Companilactobacillus</taxon>
    </lineage>
</organism>
<protein>
    <submittedName>
        <fullName evidence="1">Uncharacterized protein</fullName>
    </submittedName>
</protein>
<dbReference type="Proteomes" id="UP000036106">
    <property type="component" value="Chromosome"/>
</dbReference>
<evidence type="ECO:0000313" key="2">
    <source>
        <dbReference type="Proteomes" id="UP000036106"/>
    </source>
</evidence>
<dbReference type="EMBL" id="CP012034">
    <property type="protein sequence ID" value="AKP67952.1"/>
    <property type="molecule type" value="Genomic_DNA"/>
</dbReference>
<evidence type="ECO:0000313" key="1">
    <source>
        <dbReference type="EMBL" id="AKP67952.1"/>
    </source>
</evidence>
<gene>
    <name evidence="1" type="ORF">ABM34_10705</name>
</gene>